<dbReference type="AlphaFoldDB" id="A0A8C2L0X7"/>
<accession>A0A8C2L0X7</accession>
<evidence type="ECO:0000313" key="1">
    <source>
        <dbReference type="Ensembl" id="ENSCCRP00020115480.1"/>
    </source>
</evidence>
<reference evidence="1" key="1">
    <citation type="submission" date="2025-08" db="UniProtKB">
        <authorList>
            <consortium name="Ensembl"/>
        </authorList>
    </citation>
    <scope>IDENTIFICATION</scope>
</reference>
<dbReference type="SUPFAM" id="SSF47060">
    <property type="entry name" value="S15/NS1 RNA-binding domain"/>
    <property type="match status" value="1"/>
</dbReference>
<proteinExistence type="predicted"/>
<protein>
    <submittedName>
        <fullName evidence="1">Uncharacterized protein</fullName>
    </submittedName>
</protein>
<organism evidence="1 2">
    <name type="scientific">Cyprinus carpio</name>
    <name type="common">Common carp</name>
    <dbReference type="NCBI Taxonomy" id="7962"/>
    <lineage>
        <taxon>Eukaryota</taxon>
        <taxon>Metazoa</taxon>
        <taxon>Chordata</taxon>
        <taxon>Craniata</taxon>
        <taxon>Vertebrata</taxon>
        <taxon>Euteleostomi</taxon>
        <taxon>Actinopterygii</taxon>
        <taxon>Neopterygii</taxon>
        <taxon>Teleostei</taxon>
        <taxon>Ostariophysi</taxon>
        <taxon>Cypriniformes</taxon>
        <taxon>Cyprinidae</taxon>
        <taxon>Cyprininae</taxon>
        <taxon>Cyprinus</taxon>
    </lineage>
</organism>
<name>A0A8C2L0X7_CYPCA</name>
<dbReference type="Gene3D" id="1.10.287.10">
    <property type="entry name" value="S15/NS1, RNA-binding"/>
    <property type="match status" value="1"/>
</dbReference>
<dbReference type="Ensembl" id="ENSCCRT00020125944.1">
    <property type="protein sequence ID" value="ENSCCRP00020115480.1"/>
    <property type="gene ID" value="ENSCCRG00020052127.1"/>
</dbReference>
<evidence type="ECO:0000313" key="2">
    <source>
        <dbReference type="Proteomes" id="UP000694701"/>
    </source>
</evidence>
<dbReference type="Proteomes" id="UP000694701">
    <property type="component" value="Unplaced"/>
</dbReference>
<sequence>GMVLRALHELAASSAGQFKTDAEVARLLRLKAQLGRDEGKHQFVLKTAKLISHQVPCSTQQHLRNLKLIH</sequence>
<dbReference type="InterPro" id="IPR009068">
    <property type="entry name" value="uS15_NS1_RNA-bd_sf"/>
</dbReference>